<name>A0A3N2Q6Y9_SODAK</name>
<protein>
    <recommendedName>
        <fullName evidence="3">DUF8035 domain-containing protein</fullName>
    </recommendedName>
</protein>
<dbReference type="Proteomes" id="UP000272025">
    <property type="component" value="Unassembled WGS sequence"/>
</dbReference>
<dbReference type="OrthoDB" id="5428245at2759"/>
<evidence type="ECO:0000313" key="5">
    <source>
        <dbReference type="Proteomes" id="UP000272025"/>
    </source>
</evidence>
<evidence type="ECO:0000256" key="1">
    <source>
        <dbReference type="SAM" id="Coils"/>
    </source>
</evidence>
<evidence type="ECO:0000313" key="4">
    <source>
        <dbReference type="EMBL" id="ROT42553.1"/>
    </source>
</evidence>
<dbReference type="GeneID" id="39577917"/>
<dbReference type="Pfam" id="PF26118">
    <property type="entry name" value="DUF8035"/>
    <property type="match status" value="1"/>
</dbReference>
<dbReference type="AlphaFoldDB" id="A0A3N2Q6Y9"/>
<feature type="compositionally biased region" description="Basic and acidic residues" evidence="2">
    <location>
        <begin position="12"/>
        <end position="33"/>
    </location>
</feature>
<keyword evidence="5" id="KW-1185">Reference proteome</keyword>
<dbReference type="InterPro" id="IPR058348">
    <property type="entry name" value="DUF8035"/>
</dbReference>
<feature type="compositionally biased region" description="Basic and acidic residues" evidence="2">
    <location>
        <begin position="181"/>
        <end position="194"/>
    </location>
</feature>
<feature type="region of interest" description="Disordered" evidence="2">
    <location>
        <begin position="12"/>
        <end position="283"/>
    </location>
</feature>
<gene>
    <name evidence="4" type="ORF">SODALDRAFT_319205</name>
</gene>
<accession>A0A3N2Q6Y9</accession>
<dbReference type="STRING" id="1314773.A0A3N2Q6Y9"/>
<dbReference type="EMBL" id="ML119051">
    <property type="protein sequence ID" value="ROT42553.1"/>
    <property type="molecule type" value="Genomic_DNA"/>
</dbReference>
<feature type="domain" description="DUF8035" evidence="3">
    <location>
        <begin position="278"/>
        <end position="331"/>
    </location>
</feature>
<reference evidence="4 5" key="1">
    <citation type="journal article" date="2018" name="Mol. Ecol.">
        <title>The obligate alkalophilic soda-lake fungus Sodiomyces alkalinus has shifted to a protein diet.</title>
        <authorList>
            <person name="Grum-Grzhimaylo A.A."/>
            <person name="Falkoski D.L."/>
            <person name="van den Heuvel J."/>
            <person name="Valero-Jimenez C.A."/>
            <person name="Min B."/>
            <person name="Choi I.G."/>
            <person name="Lipzen A."/>
            <person name="Daum C.G."/>
            <person name="Aanen D.K."/>
            <person name="Tsang A."/>
            <person name="Henrissat B."/>
            <person name="Bilanenko E.N."/>
            <person name="de Vries R.P."/>
            <person name="van Kan J.A.L."/>
            <person name="Grigoriev I.V."/>
            <person name="Debets A.J.M."/>
        </authorList>
    </citation>
    <scope>NUCLEOTIDE SEQUENCE [LARGE SCALE GENOMIC DNA]</scope>
    <source>
        <strain evidence="4 5">F11</strain>
    </source>
</reference>
<proteinExistence type="predicted"/>
<feature type="coiled-coil region" evidence="1">
    <location>
        <begin position="421"/>
        <end position="448"/>
    </location>
</feature>
<evidence type="ECO:0000259" key="3">
    <source>
        <dbReference type="Pfam" id="PF26118"/>
    </source>
</evidence>
<dbReference type="RefSeq" id="XP_028470359.1">
    <property type="nucleotide sequence ID" value="XM_028609439.1"/>
</dbReference>
<keyword evidence="1" id="KW-0175">Coiled coil</keyword>
<feature type="compositionally biased region" description="Basic and acidic residues" evidence="2">
    <location>
        <begin position="221"/>
        <end position="231"/>
    </location>
</feature>
<feature type="compositionally biased region" description="Basic and acidic residues" evidence="2">
    <location>
        <begin position="59"/>
        <end position="101"/>
    </location>
</feature>
<evidence type="ECO:0000256" key="2">
    <source>
        <dbReference type="SAM" id="MobiDB-lite"/>
    </source>
</evidence>
<sequence>MASRWDRDRFAYERDRYPDDRPPRFDDRDDDYYSRPPPPAPRAPRERSAESYSRSYRGSFDDDFVRDRRHYDPEPRYPPRREPEREFDRRVVFEKERDVDLRSPSPPPARRPNVLLRRQSSLDTFDRRPPPLHFLEKDHVREEYGPPARRDDFRHEREDYRRDREEFRAPPYVPIPLPRSRTREPPPNRRHYDEIQVADPGHYGDEEFRTMPIPMPMPMPERLKEREVYRDSRRRRGRDRSRESRTTRAYSASSRSSSTSTRSSSASGGTMIRNEYPKKGKTRIPARLVSKRALIELGYPYTEEGNTVIVLKALGRENIDELLKLSEDYRKTELELAAARSAAGNIMEERREEIFTAPAPAPAPVVVDAAPPANVEIVNKTVIREPSPARTVTSYTTSATPTTYYEPSDDVSVAPVAVVRHRSASRSQRDIRREIKALEEELRDTRVGRHHHDYKIGNRDAGALVRAERLPDGALVLEQEKVEKVEEGYRGTRIERDRKGRMSISVPKYYR</sequence>
<feature type="compositionally biased region" description="Basic and acidic residues" evidence="2">
    <location>
        <begin position="124"/>
        <end position="168"/>
    </location>
</feature>
<feature type="compositionally biased region" description="Low complexity" evidence="2">
    <location>
        <begin position="247"/>
        <end position="267"/>
    </location>
</feature>
<organism evidence="4 5">
    <name type="scientific">Sodiomyces alkalinus (strain CBS 110278 / VKM F-3762 / F11)</name>
    <name type="common">Alkaliphilic filamentous fungus</name>
    <dbReference type="NCBI Taxonomy" id="1314773"/>
    <lineage>
        <taxon>Eukaryota</taxon>
        <taxon>Fungi</taxon>
        <taxon>Dikarya</taxon>
        <taxon>Ascomycota</taxon>
        <taxon>Pezizomycotina</taxon>
        <taxon>Sordariomycetes</taxon>
        <taxon>Hypocreomycetidae</taxon>
        <taxon>Glomerellales</taxon>
        <taxon>Plectosphaerellaceae</taxon>
        <taxon>Sodiomyces</taxon>
    </lineage>
</organism>